<evidence type="ECO:0000259" key="9">
    <source>
        <dbReference type="Pfam" id="PF12704"/>
    </source>
</evidence>
<feature type="transmembrane region" description="Helical" evidence="7">
    <location>
        <begin position="353"/>
        <end position="376"/>
    </location>
</feature>
<dbReference type="Pfam" id="PF12704">
    <property type="entry name" value="MacB_PCD"/>
    <property type="match status" value="1"/>
</dbReference>
<evidence type="ECO:0000256" key="5">
    <source>
        <dbReference type="ARBA" id="ARBA00023136"/>
    </source>
</evidence>
<organism evidence="10 11">
    <name type="scientific">Syntrophomonas wolfei</name>
    <dbReference type="NCBI Taxonomy" id="863"/>
    <lineage>
        <taxon>Bacteria</taxon>
        <taxon>Bacillati</taxon>
        <taxon>Bacillota</taxon>
        <taxon>Clostridia</taxon>
        <taxon>Eubacteriales</taxon>
        <taxon>Syntrophomonadaceae</taxon>
        <taxon>Syntrophomonas</taxon>
    </lineage>
</organism>
<evidence type="ECO:0000256" key="4">
    <source>
        <dbReference type="ARBA" id="ARBA00022989"/>
    </source>
</evidence>
<evidence type="ECO:0000256" key="2">
    <source>
        <dbReference type="ARBA" id="ARBA00022475"/>
    </source>
</evidence>
<keyword evidence="3 7" id="KW-0812">Transmembrane</keyword>
<reference evidence="10 11" key="1">
    <citation type="journal article" date="2018" name="Nat. Biotechnol.">
        <title>A standardized bacterial taxonomy based on genome phylogeny substantially revises the tree of life.</title>
        <authorList>
            <person name="Parks D.H."/>
            <person name="Chuvochina M."/>
            <person name="Waite D.W."/>
            <person name="Rinke C."/>
            <person name="Skarshewski A."/>
            <person name="Chaumeil P.A."/>
            <person name="Hugenholtz P."/>
        </authorList>
    </citation>
    <scope>NUCLEOTIDE SEQUENCE [LARGE SCALE GENOMIC DNA]</scope>
    <source>
        <strain evidence="10">UBA10948</strain>
    </source>
</reference>
<keyword evidence="2" id="KW-1003">Cell membrane</keyword>
<evidence type="ECO:0000313" key="11">
    <source>
        <dbReference type="Proteomes" id="UP000263273"/>
    </source>
</evidence>
<dbReference type="PANTHER" id="PTHR30572:SF4">
    <property type="entry name" value="ABC TRANSPORTER PERMEASE YTRF"/>
    <property type="match status" value="1"/>
</dbReference>
<dbReference type="InterPro" id="IPR050250">
    <property type="entry name" value="Macrolide_Exporter_MacB"/>
</dbReference>
<keyword evidence="5 7" id="KW-0472">Membrane</keyword>
<evidence type="ECO:0000256" key="1">
    <source>
        <dbReference type="ARBA" id="ARBA00004651"/>
    </source>
</evidence>
<dbReference type="STRING" id="378794.GCA_001570625_00731"/>
<feature type="transmembrane region" description="Helical" evidence="7">
    <location>
        <begin position="314"/>
        <end position="347"/>
    </location>
</feature>
<evidence type="ECO:0000256" key="6">
    <source>
        <dbReference type="ARBA" id="ARBA00038076"/>
    </source>
</evidence>
<evidence type="ECO:0000256" key="7">
    <source>
        <dbReference type="SAM" id="Phobius"/>
    </source>
</evidence>
<sequence length="393" mass="42592">MSLSESIRVALDSIRANLLRSILTTLGIMIGITAVIAVVAVGQGGQQSIMKEMEKFGSNLFQIRLDWRRDELPSGTEFTMQDIEIIKANVPELEYLLPCADTYSQVKAGNKAKSAQISGTEAGYACLHPLEISTGRFFSDSDCQSGRRVAVIDEELARELFPRSSALGKKILVGNQALLVCGLFKAESSPFAMGIKFVYIPTRVWLDIYPDGGISYIEGGTRNPAEVKTAMQSSIKILERRHRSENLYQGVDMEQQIQAVNKVTGVMTLVIGIIAGFSLLVGGIGVMNIMLVSVTERTREIGLRMALGARRRDILLQFLIEAIVLCLLGGITGMALGVGGAFLISALAQWPPLVSWATVLLAFVFSAAIGIIFGLLPANQAANLDPIEALRRD</sequence>
<dbReference type="RefSeq" id="WP_276619560.1">
    <property type="nucleotide sequence ID" value="NZ_DHSN01000038.1"/>
</dbReference>
<evidence type="ECO:0000259" key="8">
    <source>
        <dbReference type="Pfam" id="PF02687"/>
    </source>
</evidence>
<dbReference type="GO" id="GO:0005886">
    <property type="term" value="C:plasma membrane"/>
    <property type="evidence" value="ECO:0007669"/>
    <property type="project" value="UniProtKB-SubCell"/>
</dbReference>
<feature type="domain" description="ABC3 transporter permease C-terminal" evidence="8">
    <location>
        <begin position="273"/>
        <end position="386"/>
    </location>
</feature>
<dbReference type="Pfam" id="PF02687">
    <property type="entry name" value="FtsX"/>
    <property type="match status" value="1"/>
</dbReference>
<dbReference type="InterPro" id="IPR025857">
    <property type="entry name" value="MacB_PCD"/>
</dbReference>
<evidence type="ECO:0000313" key="10">
    <source>
        <dbReference type="EMBL" id="HBK53855.1"/>
    </source>
</evidence>
<feature type="domain" description="MacB-like periplasmic core" evidence="9">
    <location>
        <begin position="21"/>
        <end position="231"/>
    </location>
</feature>
<comment type="similarity">
    <text evidence="6">Belongs to the ABC-4 integral membrane protein family.</text>
</comment>
<comment type="subcellular location">
    <subcellularLocation>
        <location evidence="1">Cell membrane</location>
        <topology evidence="1">Multi-pass membrane protein</topology>
    </subcellularLocation>
</comment>
<proteinExistence type="inferred from homology"/>
<dbReference type="GO" id="GO:0022857">
    <property type="term" value="F:transmembrane transporter activity"/>
    <property type="evidence" value="ECO:0007669"/>
    <property type="project" value="TreeGrafter"/>
</dbReference>
<feature type="transmembrane region" description="Helical" evidence="7">
    <location>
        <begin position="21"/>
        <end position="42"/>
    </location>
</feature>
<dbReference type="PANTHER" id="PTHR30572">
    <property type="entry name" value="MEMBRANE COMPONENT OF TRANSPORTER-RELATED"/>
    <property type="match status" value="1"/>
</dbReference>
<name>A0A354YWX6_9FIRM</name>
<feature type="transmembrane region" description="Helical" evidence="7">
    <location>
        <begin position="266"/>
        <end position="293"/>
    </location>
</feature>
<dbReference type="EMBL" id="DNZF01000175">
    <property type="protein sequence ID" value="HBK53855.1"/>
    <property type="molecule type" value="Genomic_DNA"/>
</dbReference>
<protein>
    <submittedName>
        <fullName evidence="10">ABC transporter permease</fullName>
    </submittedName>
</protein>
<dbReference type="InterPro" id="IPR003838">
    <property type="entry name" value="ABC3_permease_C"/>
</dbReference>
<accession>A0A354YWX6</accession>
<dbReference type="AlphaFoldDB" id="A0A354YWX6"/>
<dbReference type="Proteomes" id="UP000263273">
    <property type="component" value="Unassembled WGS sequence"/>
</dbReference>
<keyword evidence="4 7" id="KW-1133">Transmembrane helix</keyword>
<comment type="caution">
    <text evidence="10">The sequence shown here is derived from an EMBL/GenBank/DDBJ whole genome shotgun (WGS) entry which is preliminary data.</text>
</comment>
<evidence type="ECO:0000256" key="3">
    <source>
        <dbReference type="ARBA" id="ARBA00022692"/>
    </source>
</evidence>
<gene>
    <name evidence="10" type="ORF">DDZ44_07965</name>
</gene>